<dbReference type="GeneID" id="98917772"/>
<dbReference type="PANTHER" id="PTHR45947">
    <property type="entry name" value="SULFOQUINOVOSYL TRANSFERASE SQD2"/>
    <property type="match status" value="1"/>
</dbReference>
<sequence length="378" mass="43832">MSGKKILYMCDYPIDLIGGAEKSTVTMAKAMAANGYEVAILAENSLNKDTAFDNIRLYQFKKSANKYIQVLQKAHNALKYIRKFKPDIVHIQFAQYSYVFLLLKKFHLVKSKIRIIYTDRHYFEAYNDRYKNMYRSYSHYFNDVICTTENNKNCWKQAVGDNETPRLHVVQNVIEDEWFEDSTDKRNLIRNENGINDDTLVIGFVGRYVDWKRWDTVLDICERLKGKNIYFAVCISNPVDSGENSELNEYISKLEKASEGRLICRMNAGKEIMQQMYAAMDIFVLTSEFESFGRTLVEAMSKKTVVIATNSGGAPNVVGNEKNLFPVGDSQKACDIIERYEDKALLDEDKQAFYNRGKDLFSENNMISKMIKIYEMER</sequence>
<dbReference type="CDD" id="cd03801">
    <property type="entry name" value="GT4_PimA-like"/>
    <property type="match status" value="1"/>
</dbReference>
<dbReference type="Pfam" id="PF00534">
    <property type="entry name" value="Glycos_transf_1"/>
    <property type="match status" value="1"/>
</dbReference>
<evidence type="ECO:0000313" key="4">
    <source>
        <dbReference type="Proteomes" id="UP000006238"/>
    </source>
</evidence>
<dbReference type="PANTHER" id="PTHR45947:SF3">
    <property type="entry name" value="SULFOQUINOVOSYL TRANSFERASE SQD2"/>
    <property type="match status" value="1"/>
</dbReference>
<organism evidence="3 4">
    <name type="scientific">Eshraghiella crossota DSM 2876</name>
    <dbReference type="NCBI Taxonomy" id="511680"/>
    <lineage>
        <taxon>Bacteria</taxon>
        <taxon>Bacillati</taxon>
        <taxon>Bacillota</taxon>
        <taxon>Clostridia</taxon>
        <taxon>Lachnospirales</taxon>
        <taxon>Lachnospiraceae</taxon>
        <taxon>Eshraghiella</taxon>
    </lineage>
</organism>
<dbReference type="Pfam" id="PF13439">
    <property type="entry name" value="Glyco_transf_4"/>
    <property type="match status" value="1"/>
</dbReference>
<dbReference type="RefSeq" id="WP_005604078.1">
    <property type="nucleotide sequence ID" value="NZ_GG663524.1"/>
</dbReference>
<keyword evidence="3" id="KW-0328">Glycosyltransferase</keyword>
<dbReference type="EC" id="2.4.-.-" evidence="3"/>
<protein>
    <submittedName>
        <fullName evidence="3">Glycosyltransferase, group 1 family protein</fullName>
        <ecNumber evidence="3">2.4.-.-</ecNumber>
    </submittedName>
</protein>
<comment type="caution">
    <text evidence="3">The sequence shown here is derived from an EMBL/GenBank/DDBJ whole genome shotgun (WGS) entry which is preliminary data.</text>
</comment>
<evidence type="ECO:0000259" key="2">
    <source>
        <dbReference type="Pfam" id="PF13439"/>
    </source>
</evidence>
<reference evidence="3 4" key="1">
    <citation type="submission" date="2010-02" db="EMBL/GenBank/DDBJ databases">
        <authorList>
            <person name="Weinstock G."/>
            <person name="Sodergren E."/>
            <person name="Clifton S."/>
            <person name="Fulton L."/>
            <person name="Fulton B."/>
            <person name="Courtney L."/>
            <person name="Fronick C."/>
            <person name="Harrison M."/>
            <person name="Strong C."/>
            <person name="Farmer C."/>
            <person name="Delahaunty K."/>
            <person name="Markovic C."/>
            <person name="Hall O."/>
            <person name="Minx P."/>
            <person name="Tomlinson C."/>
            <person name="Mitreva M."/>
            <person name="Nelson J."/>
            <person name="Hou S."/>
            <person name="Wollam A."/>
            <person name="Pepin K.H."/>
            <person name="Johnson M."/>
            <person name="Bhonagiri V."/>
            <person name="Zhang X."/>
            <person name="Suruliraj S."/>
            <person name="Warren W."/>
            <person name="Chinwalla A."/>
            <person name="Mardis E.R."/>
            <person name="Wilson R.K."/>
        </authorList>
    </citation>
    <scope>NUCLEOTIDE SEQUENCE [LARGE SCALE GENOMIC DNA]</scope>
    <source>
        <strain evidence="3 4">DSM 2876</strain>
    </source>
</reference>
<dbReference type="SUPFAM" id="SSF53756">
    <property type="entry name" value="UDP-Glycosyltransferase/glycogen phosphorylase"/>
    <property type="match status" value="1"/>
</dbReference>
<dbReference type="Proteomes" id="UP000006238">
    <property type="component" value="Unassembled WGS sequence"/>
</dbReference>
<keyword evidence="3" id="KW-0808">Transferase</keyword>
<gene>
    <name evidence="3" type="ORF">BUTYVIB_02101</name>
</gene>
<dbReference type="Gene3D" id="3.40.50.2000">
    <property type="entry name" value="Glycogen Phosphorylase B"/>
    <property type="match status" value="2"/>
</dbReference>
<dbReference type="InterPro" id="IPR028098">
    <property type="entry name" value="Glyco_trans_4-like_N"/>
</dbReference>
<dbReference type="eggNOG" id="COG0438">
    <property type="taxonomic scope" value="Bacteria"/>
</dbReference>
<feature type="domain" description="Glycosyl transferase family 1" evidence="1">
    <location>
        <begin position="186"/>
        <end position="357"/>
    </location>
</feature>
<dbReference type="EMBL" id="ABWN01000035">
    <property type="protein sequence ID" value="EFF67877.1"/>
    <property type="molecule type" value="Genomic_DNA"/>
</dbReference>
<dbReference type="GO" id="GO:0016758">
    <property type="term" value="F:hexosyltransferase activity"/>
    <property type="evidence" value="ECO:0007669"/>
    <property type="project" value="TreeGrafter"/>
</dbReference>
<evidence type="ECO:0000313" key="3">
    <source>
        <dbReference type="EMBL" id="EFF67877.1"/>
    </source>
</evidence>
<dbReference type="InterPro" id="IPR001296">
    <property type="entry name" value="Glyco_trans_1"/>
</dbReference>
<dbReference type="InterPro" id="IPR050194">
    <property type="entry name" value="Glycosyltransferase_grp1"/>
</dbReference>
<dbReference type="AlphaFoldDB" id="D4S1X9"/>
<keyword evidence="4" id="KW-1185">Reference proteome</keyword>
<dbReference type="HOGENOM" id="CLU_730919_0_0_9"/>
<accession>D4S1X9</accession>
<feature type="domain" description="Glycosyltransferase subfamily 4-like N-terminal" evidence="2">
    <location>
        <begin position="17"/>
        <end position="177"/>
    </location>
</feature>
<evidence type="ECO:0000259" key="1">
    <source>
        <dbReference type="Pfam" id="PF00534"/>
    </source>
</evidence>
<proteinExistence type="predicted"/>
<name>D4S1X9_9FIRM</name>